<sequence>MFRRKLTALGFHSPDTFNVQSIGQLRSLVAWLEDQKIRHYKLEQRGTLRQIEDPGWVQAFHAYLRDLGCPHDPADERAVLDWLLGLAVHLEYSDTPDKFAVDCEQPDSKGPTLVHSNPLDGMDFESTEFRQGVAALAQLLNISPHPDHLVTLQAVCSMVQDKLVPGKKQAGQQGKPYPLKESALGFDTGDPVLNQAAKVLRLLYVHDLRDLQTRINEAIVAVQAITADPKTDTRLGKLGAESDSASGLQSEVRAPSRSLSPWHSSKCEPYPCSCRMFGRLLTRCLQTSAGAPVEKAALLELRNKTGYTFSNCKKALQLSDNDVSKAERWLHQQAQEQGWAKASKVTGRARSQGLVAVHRDGPFAAMAEVNCETDFVARTEDFRAFVDKLVRACTSHAKKLPSLETGVTRVSLASAEVEKLRVRDGGAIGDARALLVGRLGEDVAVRRVLCLRSEAALLAGFCHGDQAPQTYPCFGKYGALVTYRALSECMLSEEELEQLGRGLCQQVVGMRPSSVGLLEDFLKEQEEQAKREAQLDKGAEEGEEKKEEEKGEEIVSKEEEEKEEKRLLFQDYVLDPDIKVGTLVADSQIDIMDFERFECGEPLD</sequence>
<accession>A0AC60Q4X1</accession>
<reference evidence="1 2" key="1">
    <citation type="journal article" date="2020" name="Cell">
        <title>Large-Scale Comparative Analyses of Tick Genomes Elucidate Their Genetic Diversity and Vector Capacities.</title>
        <authorList>
            <consortium name="Tick Genome and Microbiome Consortium (TIGMIC)"/>
            <person name="Jia N."/>
            <person name="Wang J."/>
            <person name="Shi W."/>
            <person name="Du L."/>
            <person name="Sun Y."/>
            <person name="Zhan W."/>
            <person name="Jiang J.F."/>
            <person name="Wang Q."/>
            <person name="Zhang B."/>
            <person name="Ji P."/>
            <person name="Bell-Sakyi L."/>
            <person name="Cui X.M."/>
            <person name="Yuan T.T."/>
            <person name="Jiang B.G."/>
            <person name="Yang W.F."/>
            <person name="Lam T.T."/>
            <person name="Chang Q.C."/>
            <person name="Ding S.J."/>
            <person name="Wang X.J."/>
            <person name="Zhu J.G."/>
            <person name="Ruan X.D."/>
            <person name="Zhao L."/>
            <person name="Wei J.T."/>
            <person name="Ye R.Z."/>
            <person name="Que T.C."/>
            <person name="Du C.H."/>
            <person name="Zhou Y.H."/>
            <person name="Cheng J.X."/>
            <person name="Dai P.F."/>
            <person name="Guo W.B."/>
            <person name="Han X.H."/>
            <person name="Huang E.J."/>
            <person name="Li L.F."/>
            <person name="Wei W."/>
            <person name="Gao Y.C."/>
            <person name="Liu J.Z."/>
            <person name="Shao H.Z."/>
            <person name="Wang X."/>
            <person name="Wang C.C."/>
            <person name="Yang T.C."/>
            <person name="Huo Q.B."/>
            <person name="Li W."/>
            <person name="Chen H.Y."/>
            <person name="Chen S.E."/>
            <person name="Zhou L.G."/>
            <person name="Ni X.B."/>
            <person name="Tian J.H."/>
            <person name="Sheng Y."/>
            <person name="Liu T."/>
            <person name="Pan Y.S."/>
            <person name="Xia L.Y."/>
            <person name="Li J."/>
            <person name="Zhao F."/>
            <person name="Cao W.C."/>
        </authorList>
    </citation>
    <scope>NUCLEOTIDE SEQUENCE [LARGE SCALE GENOMIC DNA]</scope>
    <source>
        <strain evidence="1">Iper-2018</strain>
    </source>
</reference>
<gene>
    <name evidence="1" type="ORF">HPB47_025050</name>
</gene>
<evidence type="ECO:0000313" key="2">
    <source>
        <dbReference type="Proteomes" id="UP000805193"/>
    </source>
</evidence>
<dbReference type="Proteomes" id="UP000805193">
    <property type="component" value="Unassembled WGS sequence"/>
</dbReference>
<comment type="caution">
    <text evidence="1">The sequence shown here is derived from an EMBL/GenBank/DDBJ whole genome shotgun (WGS) entry which is preliminary data.</text>
</comment>
<evidence type="ECO:0000313" key="1">
    <source>
        <dbReference type="EMBL" id="KAG0427938.1"/>
    </source>
</evidence>
<protein>
    <submittedName>
        <fullName evidence="1">Uncharacterized protein</fullName>
    </submittedName>
</protein>
<proteinExistence type="predicted"/>
<dbReference type="EMBL" id="JABSTQ010009579">
    <property type="protein sequence ID" value="KAG0427938.1"/>
    <property type="molecule type" value="Genomic_DNA"/>
</dbReference>
<name>A0AC60Q4X1_IXOPE</name>
<organism evidence="1 2">
    <name type="scientific">Ixodes persulcatus</name>
    <name type="common">Taiga tick</name>
    <dbReference type="NCBI Taxonomy" id="34615"/>
    <lineage>
        <taxon>Eukaryota</taxon>
        <taxon>Metazoa</taxon>
        <taxon>Ecdysozoa</taxon>
        <taxon>Arthropoda</taxon>
        <taxon>Chelicerata</taxon>
        <taxon>Arachnida</taxon>
        <taxon>Acari</taxon>
        <taxon>Parasitiformes</taxon>
        <taxon>Ixodida</taxon>
        <taxon>Ixodoidea</taxon>
        <taxon>Ixodidae</taxon>
        <taxon>Ixodinae</taxon>
        <taxon>Ixodes</taxon>
    </lineage>
</organism>
<keyword evidence="2" id="KW-1185">Reference proteome</keyword>